<sequence>MQAALGRLKLEFAGRIRFEARDFPLRPLTLRAAEAVRCAADQGKGEEMRAQVFGGQASWSASGAPDPIWTGYARGLGLDMEKWGGCVRSGVHQGAIEADRDLGVRMGVNATPTIFIGARRFDGAAAYEALAGALRAELQGGPARR</sequence>
<evidence type="ECO:0000259" key="6">
    <source>
        <dbReference type="Pfam" id="PF13462"/>
    </source>
</evidence>
<evidence type="ECO:0000313" key="7">
    <source>
        <dbReference type="EMBL" id="MBI4251509.1"/>
    </source>
</evidence>
<protein>
    <submittedName>
        <fullName evidence="7">Thioredoxin domain-containing protein</fullName>
    </submittedName>
</protein>
<feature type="domain" description="Thioredoxin-like fold" evidence="6">
    <location>
        <begin position="8"/>
        <end position="134"/>
    </location>
</feature>
<keyword evidence="2" id="KW-0732">Signal</keyword>
<evidence type="ECO:0000256" key="1">
    <source>
        <dbReference type="ARBA" id="ARBA00005791"/>
    </source>
</evidence>
<dbReference type="AlphaFoldDB" id="A0A932ZU51"/>
<comment type="caution">
    <text evidence="7">The sequence shown here is derived from an EMBL/GenBank/DDBJ whole genome shotgun (WGS) entry which is preliminary data.</text>
</comment>
<keyword evidence="4" id="KW-1015">Disulfide bond</keyword>
<gene>
    <name evidence="7" type="ORF">HY618_03535</name>
</gene>
<dbReference type="Pfam" id="PF13462">
    <property type="entry name" value="Thioredoxin_4"/>
    <property type="match status" value="1"/>
</dbReference>
<reference evidence="7" key="1">
    <citation type="submission" date="2020-07" db="EMBL/GenBank/DDBJ databases">
        <title>Huge and variable diversity of episymbiotic CPR bacteria and DPANN archaea in groundwater ecosystems.</title>
        <authorList>
            <person name="He C.Y."/>
            <person name="Keren R."/>
            <person name="Whittaker M."/>
            <person name="Farag I.F."/>
            <person name="Doudna J."/>
            <person name="Cate J.H.D."/>
            <person name="Banfield J.F."/>
        </authorList>
    </citation>
    <scope>NUCLEOTIDE SEQUENCE</scope>
    <source>
        <strain evidence="7">NC_groundwater_1370_Ag_S-0.2um_69_93</strain>
    </source>
</reference>
<accession>A0A932ZU51</accession>
<comment type="similarity">
    <text evidence="1">Belongs to the thioredoxin family. DsbA subfamily.</text>
</comment>
<dbReference type="InterPro" id="IPR012336">
    <property type="entry name" value="Thioredoxin-like_fold"/>
</dbReference>
<dbReference type="Gene3D" id="3.40.30.10">
    <property type="entry name" value="Glutaredoxin"/>
    <property type="match status" value="1"/>
</dbReference>
<dbReference type="CDD" id="cd02972">
    <property type="entry name" value="DsbA_family"/>
    <property type="match status" value="1"/>
</dbReference>
<organism evidence="7 8">
    <name type="scientific">Tectimicrobiota bacterium</name>
    <dbReference type="NCBI Taxonomy" id="2528274"/>
    <lineage>
        <taxon>Bacteria</taxon>
        <taxon>Pseudomonadati</taxon>
        <taxon>Nitrospinota/Tectimicrobiota group</taxon>
        <taxon>Candidatus Tectimicrobiota</taxon>
    </lineage>
</organism>
<evidence type="ECO:0000256" key="2">
    <source>
        <dbReference type="ARBA" id="ARBA00022729"/>
    </source>
</evidence>
<dbReference type="PANTHER" id="PTHR13887">
    <property type="entry name" value="GLUTATHIONE S-TRANSFERASE KAPPA"/>
    <property type="match status" value="1"/>
</dbReference>
<evidence type="ECO:0000256" key="3">
    <source>
        <dbReference type="ARBA" id="ARBA00023002"/>
    </source>
</evidence>
<dbReference type="PANTHER" id="PTHR13887:SF14">
    <property type="entry name" value="DISULFIDE BOND FORMATION PROTEIN D"/>
    <property type="match status" value="1"/>
</dbReference>
<dbReference type="SUPFAM" id="SSF52833">
    <property type="entry name" value="Thioredoxin-like"/>
    <property type="match status" value="1"/>
</dbReference>
<evidence type="ECO:0000256" key="5">
    <source>
        <dbReference type="ARBA" id="ARBA00023284"/>
    </source>
</evidence>
<dbReference type="EMBL" id="JACQRX010000157">
    <property type="protein sequence ID" value="MBI4251509.1"/>
    <property type="molecule type" value="Genomic_DNA"/>
</dbReference>
<name>A0A932ZU51_UNCTE</name>
<evidence type="ECO:0000313" key="8">
    <source>
        <dbReference type="Proteomes" id="UP000752292"/>
    </source>
</evidence>
<evidence type="ECO:0000256" key="4">
    <source>
        <dbReference type="ARBA" id="ARBA00023157"/>
    </source>
</evidence>
<proteinExistence type="inferred from homology"/>
<keyword evidence="3" id="KW-0560">Oxidoreductase</keyword>
<dbReference type="Proteomes" id="UP000752292">
    <property type="component" value="Unassembled WGS sequence"/>
</dbReference>
<keyword evidence="5" id="KW-0676">Redox-active center</keyword>
<dbReference type="GO" id="GO:0016491">
    <property type="term" value="F:oxidoreductase activity"/>
    <property type="evidence" value="ECO:0007669"/>
    <property type="project" value="UniProtKB-KW"/>
</dbReference>
<dbReference type="InterPro" id="IPR036249">
    <property type="entry name" value="Thioredoxin-like_sf"/>
</dbReference>